<dbReference type="EMBL" id="OY726395">
    <property type="protein sequence ID" value="CAJ1582014.1"/>
    <property type="molecule type" value="Genomic_DNA"/>
</dbReference>
<gene>
    <name evidence="2" type="ORF">MU0050_001850</name>
</gene>
<accession>A0ABN9P198</accession>
<organism evidence="2 3">
    <name type="scientific">[Mycobacterium] wendilense</name>
    <dbReference type="NCBI Taxonomy" id="3064284"/>
    <lineage>
        <taxon>Bacteria</taxon>
        <taxon>Bacillati</taxon>
        <taxon>Actinomycetota</taxon>
        <taxon>Actinomycetes</taxon>
        <taxon>Mycobacteriales</taxon>
        <taxon>Mycobacteriaceae</taxon>
        <taxon>Mycolicibacter</taxon>
    </lineage>
</organism>
<keyword evidence="1" id="KW-0472">Membrane</keyword>
<feature type="transmembrane region" description="Helical" evidence="1">
    <location>
        <begin position="7"/>
        <end position="28"/>
    </location>
</feature>
<evidence type="ECO:0000256" key="1">
    <source>
        <dbReference type="SAM" id="Phobius"/>
    </source>
</evidence>
<keyword evidence="3" id="KW-1185">Reference proteome</keyword>
<protein>
    <recommendedName>
        <fullName evidence="4">Transmembrane protein</fullName>
    </recommendedName>
</protein>
<feature type="transmembrane region" description="Helical" evidence="1">
    <location>
        <begin position="34"/>
        <end position="56"/>
    </location>
</feature>
<proteinExistence type="predicted"/>
<keyword evidence="1" id="KW-1133">Transmembrane helix</keyword>
<evidence type="ECO:0000313" key="2">
    <source>
        <dbReference type="EMBL" id="CAJ1582014.1"/>
    </source>
</evidence>
<name>A0ABN9P198_9MYCO</name>
<evidence type="ECO:0008006" key="4">
    <source>
        <dbReference type="Google" id="ProtNLM"/>
    </source>
</evidence>
<sequence length="64" mass="6862">MKAQTPGILLKVGVGMVIAAAVIFLVSLQLEHGWLPWLAVVVLLNGVADITVGLWMKRRRPAGS</sequence>
<dbReference type="RefSeq" id="WP_316516172.1">
    <property type="nucleotide sequence ID" value="NZ_OY726395.1"/>
</dbReference>
<evidence type="ECO:0000313" key="3">
    <source>
        <dbReference type="Proteomes" id="UP001190466"/>
    </source>
</evidence>
<keyword evidence="1" id="KW-0812">Transmembrane</keyword>
<dbReference type="Proteomes" id="UP001190466">
    <property type="component" value="Chromosome"/>
</dbReference>
<reference evidence="2 3" key="1">
    <citation type="submission" date="2023-08" db="EMBL/GenBank/DDBJ databases">
        <authorList>
            <person name="Folkvardsen B D."/>
            <person name="Norman A."/>
        </authorList>
    </citation>
    <scope>NUCLEOTIDE SEQUENCE [LARGE SCALE GENOMIC DNA]</scope>
    <source>
        <strain evidence="2 3">Mu0050</strain>
    </source>
</reference>